<comment type="caution">
    <text evidence="2">The sequence shown here is derived from an EMBL/GenBank/DDBJ whole genome shotgun (WGS) entry which is preliminary data.</text>
</comment>
<accession>A0A419DGN9</accession>
<protein>
    <recommendedName>
        <fullName evidence="4">Type IV secretion system protein</fullName>
    </recommendedName>
</protein>
<dbReference type="AlphaFoldDB" id="A0A419DGN9"/>
<feature type="transmembrane region" description="Helical" evidence="1">
    <location>
        <begin position="247"/>
        <end position="268"/>
    </location>
</feature>
<evidence type="ECO:0000256" key="1">
    <source>
        <dbReference type="SAM" id="Phobius"/>
    </source>
</evidence>
<sequence length="647" mass="70782">MRLSKIFNSFKDKQIILSIFLTFFIASFFFAPTLSLAYDFGIGDSIRDAVTTALLGAAQGAFKGGIWAVNAAISFMSNFINGQRLSAWNTVRTSALGLFGLVILTIAFMNLLRIQIQVWGANRMIPKLFLAIFLVIFSKFICISIINFSTALANTFMYGIAFQNFNNLLDPNGGMKIFDPDSNVSIVSAFAVLIFSGLAFLVLLILAAILFFRAVVLALLIVISPLAFSLTVLPWTQKYFQEWWQHFLKWTFFFPICILILSIGFSLIPGQGNPPEPYTAGAPVDPNKTYYCINAPGTEATPPGCIPAYPSGEETNEQKEATTSFFGMLTGLFVALAAVILSVYLPLKMLGAFGAAAQGFLKKNATDIPGLKTGRRAYLNPSTYKRMWDHRKAAKDTAIQQDIGQKMFNWSNRITGKDGKRTGLSKFATGMDDDARADYVKKNVDRAVRDIGNPKALAHFFNYQAAAAMYGENSDTARNALKKFQDLATDDEQRSADSLVKALGGNKQALGVLTKAFAERGSGERDFFHNDHTVKAMQDAGVMKGNIVVAKELRKQVPSMAAGLAPHQLSAEGFKDAKAWSWQDYSDDDLMGVSDGIAHTWFERSGGSQEQFDKAIEAFERAGNDSVANILRGNVPVGGEGGRGANE</sequence>
<name>A0A419DGN9_9BACT</name>
<reference evidence="2 3" key="1">
    <citation type="journal article" date="2017" name="ISME J.">
        <title>Energy and carbon metabolisms in a deep terrestrial subsurface fluid microbial community.</title>
        <authorList>
            <person name="Momper L."/>
            <person name="Jungbluth S.P."/>
            <person name="Lee M.D."/>
            <person name="Amend J.P."/>
        </authorList>
    </citation>
    <scope>NUCLEOTIDE SEQUENCE [LARGE SCALE GENOMIC DNA]</scope>
    <source>
        <strain evidence="2">SURF_29</strain>
    </source>
</reference>
<feature type="transmembrane region" description="Helical" evidence="1">
    <location>
        <begin position="128"/>
        <end position="148"/>
    </location>
</feature>
<feature type="transmembrane region" description="Helical" evidence="1">
    <location>
        <begin position="215"/>
        <end position="235"/>
    </location>
</feature>
<evidence type="ECO:0008006" key="4">
    <source>
        <dbReference type="Google" id="ProtNLM"/>
    </source>
</evidence>
<feature type="transmembrane region" description="Helical" evidence="1">
    <location>
        <begin position="325"/>
        <end position="345"/>
    </location>
</feature>
<organism evidence="2 3">
    <name type="scientific">candidate division WS5 bacterium</name>
    <dbReference type="NCBI Taxonomy" id="2093353"/>
    <lineage>
        <taxon>Bacteria</taxon>
        <taxon>candidate division WS5</taxon>
    </lineage>
</organism>
<dbReference type="Proteomes" id="UP000285655">
    <property type="component" value="Unassembled WGS sequence"/>
</dbReference>
<keyword evidence="1" id="KW-0812">Transmembrane</keyword>
<keyword evidence="1" id="KW-0472">Membrane</keyword>
<feature type="transmembrane region" description="Helical" evidence="1">
    <location>
        <begin position="184"/>
        <end position="209"/>
    </location>
</feature>
<evidence type="ECO:0000313" key="2">
    <source>
        <dbReference type="EMBL" id="RJO62262.1"/>
    </source>
</evidence>
<gene>
    <name evidence="2" type="ORF">C4544_00205</name>
</gene>
<dbReference type="EMBL" id="QZJW01000002">
    <property type="protein sequence ID" value="RJO62262.1"/>
    <property type="molecule type" value="Genomic_DNA"/>
</dbReference>
<evidence type="ECO:0000313" key="3">
    <source>
        <dbReference type="Proteomes" id="UP000285655"/>
    </source>
</evidence>
<feature type="transmembrane region" description="Helical" evidence="1">
    <location>
        <begin position="61"/>
        <end position="81"/>
    </location>
</feature>
<feature type="transmembrane region" description="Helical" evidence="1">
    <location>
        <begin position="93"/>
        <end position="116"/>
    </location>
</feature>
<keyword evidence="1" id="KW-1133">Transmembrane helix</keyword>
<proteinExistence type="predicted"/>